<feature type="region of interest" description="Disordered" evidence="2">
    <location>
        <begin position="475"/>
        <end position="498"/>
    </location>
</feature>
<dbReference type="InterPro" id="IPR018253">
    <property type="entry name" value="DnaJ_domain_CS"/>
</dbReference>
<dbReference type="PANTHER" id="PTHR45181">
    <property type="entry name" value="HEAT SHOCK PROTEIN DNAJ WITH TETRATRICOPEPTIDE REPEAT-CONTAINING PROTEIN"/>
    <property type="match status" value="1"/>
</dbReference>
<dbReference type="EMBL" id="JAPFFI010000008">
    <property type="protein sequence ID" value="KAJ6385195.1"/>
    <property type="molecule type" value="Genomic_DNA"/>
</dbReference>
<reference evidence="4" key="2">
    <citation type="journal article" date="2023" name="Int. J. Mol. Sci.">
        <title>De Novo Assembly and Annotation of 11 Diverse Shrub Willow (Salix) Genomes Reveals Novel Gene Organization in Sex-Linked Regions.</title>
        <authorList>
            <person name="Hyden B."/>
            <person name="Feng K."/>
            <person name="Yates T.B."/>
            <person name="Jawdy S."/>
            <person name="Cereghino C."/>
            <person name="Smart L.B."/>
            <person name="Muchero W."/>
        </authorList>
    </citation>
    <scope>NUCLEOTIDE SEQUENCE</scope>
    <source>
        <tissue evidence="4">Shoot tip</tissue>
    </source>
</reference>
<feature type="compositionally biased region" description="Polar residues" evidence="2">
    <location>
        <begin position="684"/>
        <end position="702"/>
    </location>
</feature>
<feature type="region of interest" description="Disordered" evidence="2">
    <location>
        <begin position="43"/>
        <end position="102"/>
    </location>
</feature>
<evidence type="ECO:0000313" key="5">
    <source>
        <dbReference type="Proteomes" id="UP001141253"/>
    </source>
</evidence>
<dbReference type="SMART" id="SM00271">
    <property type="entry name" value="DnaJ"/>
    <property type="match status" value="1"/>
</dbReference>
<feature type="region of interest" description="Disordered" evidence="2">
    <location>
        <begin position="1258"/>
        <end position="1279"/>
    </location>
</feature>
<keyword evidence="1" id="KW-0802">TPR repeat</keyword>
<gene>
    <name evidence="4" type="ORF">OIU77_028397</name>
</gene>
<feature type="region of interest" description="Disordered" evidence="2">
    <location>
        <begin position="684"/>
        <end position="726"/>
    </location>
</feature>
<dbReference type="PRINTS" id="PR00625">
    <property type="entry name" value="JDOMAIN"/>
</dbReference>
<dbReference type="PROSITE" id="PS50076">
    <property type="entry name" value="DNAJ_2"/>
    <property type="match status" value="1"/>
</dbReference>
<evidence type="ECO:0000256" key="2">
    <source>
        <dbReference type="SAM" id="MobiDB-lite"/>
    </source>
</evidence>
<dbReference type="Gene3D" id="1.25.40.10">
    <property type="entry name" value="Tetratricopeptide repeat domain"/>
    <property type="match status" value="2"/>
</dbReference>
<feature type="compositionally biased region" description="Basic and acidic residues" evidence="2">
    <location>
        <begin position="1258"/>
        <end position="1270"/>
    </location>
</feature>
<dbReference type="Pfam" id="PF00226">
    <property type="entry name" value="DnaJ"/>
    <property type="match status" value="1"/>
</dbReference>
<reference evidence="4" key="1">
    <citation type="submission" date="2022-10" db="EMBL/GenBank/DDBJ databases">
        <authorList>
            <person name="Hyden B.L."/>
            <person name="Feng K."/>
            <person name="Yates T."/>
            <person name="Jawdy S."/>
            <person name="Smart L.B."/>
            <person name="Muchero W."/>
        </authorList>
    </citation>
    <scope>NUCLEOTIDE SEQUENCE</scope>
    <source>
        <tissue evidence="4">Shoot tip</tissue>
    </source>
</reference>
<feature type="region of interest" description="Disordered" evidence="2">
    <location>
        <begin position="117"/>
        <end position="142"/>
    </location>
</feature>
<feature type="compositionally biased region" description="Polar residues" evidence="2">
    <location>
        <begin position="10"/>
        <end position="22"/>
    </location>
</feature>
<proteinExistence type="predicted"/>
<dbReference type="PROSITE" id="PS00636">
    <property type="entry name" value="DNAJ_1"/>
    <property type="match status" value="1"/>
</dbReference>
<evidence type="ECO:0000256" key="1">
    <source>
        <dbReference type="PROSITE-ProRule" id="PRU00339"/>
    </source>
</evidence>
<evidence type="ECO:0000259" key="3">
    <source>
        <dbReference type="PROSITE" id="PS50076"/>
    </source>
</evidence>
<comment type="caution">
    <text evidence="4">The sequence shown here is derived from an EMBL/GenBank/DDBJ whole genome shotgun (WGS) entry which is preliminary data.</text>
</comment>
<dbReference type="InterPro" id="IPR011990">
    <property type="entry name" value="TPR-like_helical_dom_sf"/>
</dbReference>
<dbReference type="Proteomes" id="UP001141253">
    <property type="component" value="Chromosome 9"/>
</dbReference>
<feature type="compositionally biased region" description="Basic residues" evidence="2">
    <location>
        <begin position="92"/>
        <end position="101"/>
    </location>
</feature>
<feature type="region of interest" description="Disordered" evidence="2">
    <location>
        <begin position="1"/>
        <end position="24"/>
    </location>
</feature>
<evidence type="ECO:0000313" key="4">
    <source>
        <dbReference type="EMBL" id="KAJ6385195.1"/>
    </source>
</evidence>
<dbReference type="CDD" id="cd06257">
    <property type="entry name" value="DnaJ"/>
    <property type="match status" value="1"/>
</dbReference>
<sequence>MSPALIDTGAQIQNPNSNSNGQLSHSLPTSYYYSYLTSKNIQSKQETSMNPSDSVNINSEFSNSTQYSNQDPNFSSLPSLSSSATGGLSRPRLAKARKHSNPRNLKVNEDIWAGSGSGYNPFRRDTSRVELGGSGSTEFDSGSGGNEAFLSVASGSNVGFNSSSSKGIIEGLKSLRFGAGTNLNVNENYKSGSVFASDGYKSFGVDESMQKLSINDKKKVVDGESKLSTNARFESGASVRSSIGRNVGSALSALLEKKLNIEEAGDATNGGGSSGAKDIKKFGLKSSENCGDILADSSENALPDRIKKLNIKDFVDTYNVTNKTSESFGSRERTGGFVGGENESILPTEFVFGGGMQGTDVGGFQVPIDQPKVDAQPIGVARPSHAFSSSSLAGGDAFKVPPTGGLEKTDGFSFTSKQDSAGSPFVEFKTPNPKGYIFTGSNSKMEFSTKVKDSKVKKKRGKLKQPFTVPLWQGQGFVDREGGSQEIPEASESYSPMDISPYQETLSDARNSRETSVASEESFTLDYQHQSMDSQPDVLNDAIDEDLVVKTQQMDINEEDMKYREAKEENSEYGFYKDTGAENYLEESISGAETESFKSANEEIDAINDVMVTSGESEASSSANVDSDLRTQFFSAVSSEDAVSSGFTFAASSIAQASPKRHHKKKILDKVDNDSFNSCANSKGSYASSSLQFTPFSRSSPLSPVRSKKASSSAASHVAGDTGELHRGQEINQASVSASVAAQEACDRWRLRGNQAYTSGDLSQAEDCYTKGVDCVSKTETNTSCLRVLMLCYSNRAATRMSLGRMRDALVDCKMAAAIDPSFLRVQVRAANCYLALGEVEEAVQYFKRCLQLGIDVCVDRKIAVEASDGLQKAQKVSECMQRSAELLKRGAPNDAESALQVISEGLLISSYSEELLEMKAESLFMLRKYEELIQLCEHTFDSAKKNSPPLHADYHVENLGPELKKGTSFMIWRCRFVFKSYFHLGKLEEAIASLEKQEELTSIARSSMSRNDIETQASLVPLAAIVQELLRHKAAGNEAFQAGKHSEAIEHYSAALSRNIESRPFAAICFCNRAAAYKALGQITDAIADCSLAIALDGNYLKAISRRATLYEMIRDYGQAANDLQRVVAVLTKQAEEKIKQSGHSDRTTNLAYDLRQARLRLNTIEEEARKEIPLNMYLILGIESSASASEVKKAYRKAALRHHPDKAGQSLARSDSVDDGLLKEIGEEVHKDADRLFKMIGEAYAMLSDPAKRSQYDFEEAKKNDPKKRSGSSTYRTHTEAQNYPFESSNRRHWKEVWRSYGRKSRIDQWLVVYFQGIGPLFLQCCCGFDTKLLTADERLADPFKYTRLN</sequence>
<feature type="repeat" description="TPR" evidence="1">
    <location>
        <begin position="824"/>
        <end position="857"/>
    </location>
</feature>
<dbReference type="PANTHER" id="PTHR45181:SF4">
    <property type="entry name" value="HEAT SHOCK PROTEIN DNAJ WITH TETRATRICOPEPTIDE REPEAT-CONTAINING PROTEIN"/>
    <property type="match status" value="1"/>
</dbReference>
<dbReference type="PROSITE" id="PS50005">
    <property type="entry name" value="TPR"/>
    <property type="match status" value="1"/>
</dbReference>
<name>A0ABQ9BK02_9ROSI</name>
<dbReference type="InterPro" id="IPR001623">
    <property type="entry name" value="DnaJ_domain"/>
</dbReference>
<dbReference type="Pfam" id="PF13181">
    <property type="entry name" value="TPR_8"/>
    <property type="match status" value="1"/>
</dbReference>
<dbReference type="SUPFAM" id="SSF46565">
    <property type="entry name" value="Chaperone J-domain"/>
    <property type="match status" value="1"/>
</dbReference>
<dbReference type="SMART" id="SM00028">
    <property type="entry name" value="TPR"/>
    <property type="match status" value="6"/>
</dbReference>
<dbReference type="InterPro" id="IPR036869">
    <property type="entry name" value="J_dom_sf"/>
</dbReference>
<accession>A0ABQ9BK02</accession>
<dbReference type="SUPFAM" id="SSF48452">
    <property type="entry name" value="TPR-like"/>
    <property type="match status" value="2"/>
</dbReference>
<feature type="domain" description="J" evidence="3">
    <location>
        <begin position="1177"/>
        <end position="1262"/>
    </location>
</feature>
<organism evidence="4 5">
    <name type="scientific">Salix suchowensis</name>
    <dbReference type="NCBI Taxonomy" id="1278906"/>
    <lineage>
        <taxon>Eukaryota</taxon>
        <taxon>Viridiplantae</taxon>
        <taxon>Streptophyta</taxon>
        <taxon>Embryophyta</taxon>
        <taxon>Tracheophyta</taxon>
        <taxon>Spermatophyta</taxon>
        <taxon>Magnoliopsida</taxon>
        <taxon>eudicotyledons</taxon>
        <taxon>Gunneridae</taxon>
        <taxon>Pentapetalae</taxon>
        <taxon>rosids</taxon>
        <taxon>fabids</taxon>
        <taxon>Malpighiales</taxon>
        <taxon>Salicaceae</taxon>
        <taxon>Saliceae</taxon>
        <taxon>Salix</taxon>
    </lineage>
</organism>
<feature type="compositionally biased region" description="Low complexity" evidence="2">
    <location>
        <begin position="75"/>
        <end position="89"/>
    </location>
</feature>
<dbReference type="Gene3D" id="1.10.287.110">
    <property type="entry name" value="DnaJ domain"/>
    <property type="match status" value="1"/>
</dbReference>
<keyword evidence="5" id="KW-1185">Reference proteome</keyword>
<protein>
    <recommendedName>
        <fullName evidence="3">J domain-containing protein</fullName>
    </recommendedName>
</protein>
<dbReference type="InterPro" id="IPR019734">
    <property type="entry name" value="TPR_rpt"/>
</dbReference>
<feature type="compositionally biased region" description="Polar residues" evidence="2">
    <location>
        <begin position="43"/>
        <end position="74"/>
    </location>
</feature>